<feature type="compositionally biased region" description="Polar residues" evidence="1">
    <location>
        <begin position="1"/>
        <end position="11"/>
    </location>
</feature>
<dbReference type="RefSeq" id="WP_131735075.1">
    <property type="nucleotide sequence ID" value="NZ_CAACYD010000007.1"/>
</dbReference>
<dbReference type="EMBL" id="CAACYD010000007">
    <property type="protein sequence ID" value="VFA90080.1"/>
    <property type="molecule type" value="Genomic_DNA"/>
</dbReference>
<organism evidence="4 5">
    <name type="scientific">Gordonia paraffinivorans</name>
    <dbReference type="NCBI Taxonomy" id="175628"/>
    <lineage>
        <taxon>Bacteria</taxon>
        <taxon>Bacillati</taxon>
        <taxon>Actinomycetota</taxon>
        <taxon>Actinomycetes</taxon>
        <taxon>Mycobacteriales</taxon>
        <taxon>Gordoniaceae</taxon>
        <taxon>Gordonia</taxon>
    </lineage>
</organism>
<keyword evidence="2" id="KW-0812">Transmembrane</keyword>
<feature type="transmembrane region" description="Helical" evidence="2">
    <location>
        <begin position="149"/>
        <end position="174"/>
    </location>
</feature>
<protein>
    <recommendedName>
        <fullName evidence="3">DUF4190 domain-containing protein</fullName>
    </recommendedName>
</protein>
<feature type="transmembrane region" description="Helical" evidence="2">
    <location>
        <begin position="194"/>
        <end position="225"/>
    </location>
</feature>
<sequence>MSQPPEQGSGNDQDDWGTVPSSGSSSGDHGVNLSKGGQTPPDPTSPEYAPTQFGQAYQPHADPQGQDPYGQSPYGQNAYEQNPYGQPSPDPYAQNPYGQSPYGAAPGSAYGDPYQPGPAYGSAAYGGANPYQAGAYPGYAAPPSTNGKAIASLVCGIAGLVCCGLITGIVAVVLGVMARREVRDSSGRETGDGLALGGIITGTIAIVWSLVFIVLYAVGIGAAILDDSSTSTF</sequence>
<accession>A0ABD7V6W7</accession>
<dbReference type="Pfam" id="PF13828">
    <property type="entry name" value="DUF4190"/>
    <property type="match status" value="1"/>
</dbReference>
<dbReference type="InterPro" id="IPR025241">
    <property type="entry name" value="DUF4190"/>
</dbReference>
<proteinExistence type="predicted"/>
<dbReference type="Proteomes" id="UP000360750">
    <property type="component" value="Unassembled WGS sequence"/>
</dbReference>
<keyword evidence="2" id="KW-1133">Transmembrane helix</keyword>
<keyword evidence="2" id="KW-0472">Membrane</keyword>
<feature type="domain" description="DUF4190" evidence="3">
    <location>
        <begin position="149"/>
        <end position="211"/>
    </location>
</feature>
<evidence type="ECO:0000313" key="4">
    <source>
        <dbReference type="EMBL" id="VFA90080.1"/>
    </source>
</evidence>
<comment type="caution">
    <text evidence="4">The sequence shown here is derived from an EMBL/GenBank/DDBJ whole genome shotgun (WGS) entry which is preliminary data.</text>
</comment>
<evidence type="ECO:0000256" key="2">
    <source>
        <dbReference type="SAM" id="Phobius"/>
    </source>
</evidence>
<evidence type="ECO:0000313" key="5">
    <source>
        <dbReference type="Proteomes" id="UP000360750"/>
    </source>
</evidence>
<feature type="compositionally biased region" description="Polar residues" evidence="1">
    <location>
        <begin position="73"/>
        <end position="85"/>
    </location>
</feature>
<feature type="region of interest" description="Disordered" evidence="1">
    <location>
        <begin position="1"/>
        <end position="110"/>
    </location>
</feature>
<dbReference type="GeneID" id="60751629"/>
<dbReference type="AlphaFoldDB" id="A0ABD7V6W7"/>
<name>A0ABD7V6W7_9ACTN</name>
<gene>
    <name evidence="4" type="ORF">NCTC8139_03659</name>
</gene>
<evidence type="ECO:0000256" key="1">
    <source>
        <dbReference type="SAM" id="MobiDB-lite"/>
    </source>
</evidence>
<evidence type="ECO:0000259" key="3">
    <source>
        <dbReference type="Pfam" id="PF13828"/>
    </source>
</evidence>
<reference evidence="4 5" key="1">
    <citation type="submission" date="2019-02" db="EMBL/GenBank/DDBJ databases">
        <authorList>
            <consortium name="Pathogen Informatics"/>
        </authorList>
    </citation>
    <scope>NUCLEOTIDE SEQUENCE [LARGE SCALE GENOMIC DNA]</scope>
    <source>
        <strain evidence="4 5">3012STDY6756503</strain>
    </source>
</reference>